<reference evidence="5 6" key="1">
    <citation type="submission" date="2023-09" db="EMBL/GenBank/DDBJ databases">
        <title>Thioclava shenzhenensis sp. nov., a multidrug resistant bacteria-antagonizing species isolated from coastal seawater.</title>
        <authorList>
            <person name="Long M."/>
        </authorList>
    </citation>
    <scope>NUCLEOTIDE SEQUENCE [LARGE SCALE GENOMIC DNA]</scope>
    <source>
        <strain evidence="5 6">FTW29</strain>
    </source>
</reference>
<evidence type="ECO:0000256" key="2">
    <source>
        <dbReference type="ARBA" id="ARBA00022695"/>
    </source>
</evidence>
<keyword evidence="3" id="KW-0460">Magnesium</keyword>
<dbReference type="EMBL" id="CP135443">
    <property type="protein sequence ID" value="WRY32575.1"/>
    <property type="molecule type" value="Genomic_DNA"/>
</dbReference>
<accession>A0ABZ1DW08</accession>
<dbReference type="Proteomes" id="UP001623290">
    <property type="component" value="Chromosome"/>
</dbReference>
<sequence length="229" mass="24395">MCDTPDSLMLFAAGFGTRMGALTADRPKPLVEVAGRPLLDHALELVEEAGISKVVANIHYRGDQIVEHLAGRSVEISDETDEILETGGGLRKALPLLGQGPVFTLNTDAIWTGPNPLAALRAAWDPAKMSALLMLVPPERATGHKGAGDFTLSEGRLSRGPGFVYTGAQLIDPAELSDIPEGAFSLNLLWDRLLTKGRVYGVIHDGGWCDVGRPESIPLAEALLDHGDD</sequence>
<name>A0ABZ1DW08_9RHOB</name>
<organism evidence="5 6">
    <name type="scientific">Thioclava litoralis</name>
    <dbReference type="NCBI Taxonomy" id="3076557"/>
    <lineage>
        <taxon>Bacteria</taxon>
        <taxon>Pseudomonadati</taxon>
        <taxon>Pseudomonadota</taxon>
        <taxon>Alphaproteobacteria</taxon>
        <taxon>Rhodobacterales</taxon>
        <taxon>Paracoccaceae</taxon>
        <taxon>Thioclava</taxon>
    </lineage>
</organism>
<dbReference type="Gene3D" id="3.90.550.10">
    <property type="entry name" value="Spore Coat Polysaccharide Biosynthesis Protein SpsA, Chain A"/>
    <property type="match status" value="1"/>
</dbReference>
<proteinExistence type="predicted"/>
<dbReference type="CDD" id="cd06422">
    <property type="entry name" value="NTP_transferase_like_1"/>
    <property type="match status" value="1"/>
</dbReference>
<dbReference type="RefSeq" id="WP_406720210.1">
    <property type="nucleotide sequence ID" value="NZ_CP135443.1"/>
</dbReference>
<evidence type="ECO:0000313" key="5">
    <source>
        <dbReference type="EMBL" id="WRY32575.1"/>
    </source>
</evidence>
<evidence type="ECO:0000313" key="6">
    <source>
        <dbReference type="Proteomes" id="UP001623290"/>
    </source>
</evidence>
<dbReference type="PANTHER" id="PTHR43584">
    <property type="entry name" value="NUCLEOTIDYL TRANSFERASE"/>
    <property type="match status" value="1"/>
</dbReference>
<dbReference type="InterPro" id="IPR050065">
    <property type="entry name" value="GlmU-like"/>
</dbReference>
<evidence type="ECO:0000256" key="3">
    <source>
        <dbReference type="ARBA" id="ARBA00022842"/>
    </source>
</evidence>
<dbReference type="SUPFAM" id="SSF53448">
    <property type="entry name" value="Nucleotide-diphospho-sugar transferases"/>
    <property type="match status" value="1"/>
</dbReference>
<dbReference type="InterPro" id="IPR029044">
    <property type="entry name" value="Nucleotide-diphossugar_trans"/>
</dbReference>
<keyword evidence="6" id="KW-1185">Reference proteome</keyword>
<dbReference type="PANTHER" id="PTHR43584:SF8">
    <property type="entry name" value="N-ACETYLMURAMATE ALPHA-1-PHOSPHATE URIDYLYLTRANSFERASE"/>
    <property type="match status" value="1"/>
</dbReference>
<feature type="domain" description="MobA-like NTP transferase" evidence="4">
    <location>
        <begin position="10"/>
        <end position="128"/>
    </location>
</feature>
<dbReference type="Pfam" id="PF12804">
    <property type="entry name" value="NTP_transf_3"/>
    <property type="match status" value="1"/>
</dbReference>
<evidence type="ECO:0000259" key="4">
    <source>
        <dbReference type="Pfam" id="PF12804"/>
    </source>
</evidence>
<evidence type="ECO:0000256" key="1">
    <source>
        <dbReference type="ARBA" id="ARBA00022679"/>
    </source>
</evidence>
<dbReference type="InterPro" id="IPR025877">
    <property type="entry name" value="MobA-like_NTP_Trfase"/>
</dbReference>
<gene>
    <name evidence="5" type="ORF">RPE78_07565</name>
</gene>
<protein>
    <submittedName>
        <fullName evidence="5">Nucleotidyltransferase family protein</fullName>
    </submittedName>
</protein>
<keyword evidence="1" id="KW-0808">Transferase</keyword>
<keyword evidence="2" id="KW-0548">Nucleotidyltransferase</keyword>